<reference evidence="4 5" key="1">
    <citation type="submission" date="2016-08" db="EMBL/GenBank/DDBJ databases">
        <title>A Parts List for Fungal Cellulosomes Revealed by Comparative Genomics.</title>
        <authorList>
            <consortium name="DOE Joint Genome Institute"/>
            <person name="Haitjema C.H."/>
            <person name="Gilmore S.P."/>
            <person name="Henske J.K."/>
            <person name="Solomon K.V."/>
            <person name="De Groot R."/>
            <person name="Kuo A."/>
            <person name="Mondo S.J."/>
            <person name="Salamov A.A."/>
            <person name="Labutti K."/>
            <person name="Zhao Z."/>
            <person name="Chiniquy J."/>
            <person name="Barry K."/>
            <person name="Brewer H.M."/>
            <person name="Purvine S.O."/>
            <person name="Wright A.T."/>
            <person name="Boxma B."/>
            <person name="Van Alen T."/>
            <person name="Hackstein J.H."/>
            <person name="Baker S.E."/>
            <person name="Grigoriev I.V."/>
            <person name="O'Malley M.A."/>
        </authorList>
    </citation>
    <scope>NUCLEOTIDE SEQUENCE [LARGE SCALE GENOMIC DNA]</scope>
    <source>
        <strain evidence="4 5">S4</strain>
    </source>
</reference>
<dbReference type="GO" id="GO:0008061">
    <property type="term" value="F:chitin binding"/>
    <property type="evidence" value="ECO:0007669"/>
    <property type="project" value="UniProtKB-UniRule"/>
</dbReference>
<keyword evidence="5" id="KW-1185">Reference proteome</keyword>
<dbReference type="EMBL" id="MCFG01000467">
    <property type="protein sequence ID" value="ORX65343.1"/>
    <property type="molecule type" value="Genomic_DNA"/>
</dbReference>
<feature type="disulfide bond" evidence="2">
    <location>
        <begin position="105"/>
        <end position="119"/>
    </location>
</feature>
<dbReference type="InterPro" id="IPR036861">
    <property type="entry name" value="Endochitinase-like_sf"/>
</dbReference>
<name>A0A1Y1VVW3_9FUNG</name>
<sequence>MDKNGNKVEDKNEQNCINPITECLNYAYTGMVLRLRDCKTTAKKATGNSNSFLDTWKFDNKKFDGLLYFADGEHRILTTFGWCAYNNDTGKCGKNNGLNCRSNYCCSKYGYCGQSNDYCDKKNCNGSFGMCH</sequence>
<dbReference type="PROSITE" id="PS50941">
    <property type="entry name" value="CHIT_BIND_I_2"/>
    <property type="match status" value="1"/>
</dbReference>
<accession>A0A1Y1VVW3</accession>
<comment type="caution">
    <text evidence="2">Lacks conserved residue(s) required for the propagation of feature annotation.</text>
</comment>
<keyword evidence="1 2" id="KW-0147">Chitin-binding</keyword>
<dbReference type="InterPro" id="IPR001002">
    <property type="entry name" value="Chitin-bd_1"/>
</dbReference>
<proteinExistence type="predicted"/>
<evidence type="ECO:0000313" key="5">
    <source>
        <dbReference type="Proteomes" id="UP000193944"/>
    </source>
</evidence>
<evidence type="ECO:0000256" key="1">
    <source>
        <dbReference type="ARBA" id="ARBA00022669"/>
    </source>
</evidence>
<dbReference type="Proteomes" id="UP000193944">
    <property type="component" value="Unassembled WGS sequence"/>
</dbReference>
<dbReference type="Gene3D" id="3.30.60.10">
    <property type="entry name" value="Endochitinase-like"/>
    <property type="match status" value="1"/>
</dbReference>
<evidence type="ECO:0000256" key="2">
    <source>
        <dbReference type="PROSITE-ProRule" id="PRU00261"/>
    </source>
</evidence>
<protein>
    <recommendedName>
        <fullName evidence="3">Chitin-binding type-1 domain-containing protein</fullName>
    </recommendedName>
</protein>
<dbReference type="SMART" id="SM00270">
    <property type="entry name" value="ChtBD1"/>
    <property type="match status" value="1"/>
</dbReference>
<feature type="domain" description="Chitin-binding type-1" evidence="3">
    <location>
        <begin position="89"/>
        <end position="132"/>
    </location>
</feature>
<dbReference type="PROSITE" id="PS00026">
    <property type="entry name" value="CHIT_BIND_I_1"/>
    <property type="match status" value="1"/>
</dbReference>
<dbReference type="OrthoDB" id="649016at2759"/>
<reference evidence="4 5" key="2">
    <citation type="submission" date="2016-08" db="EMBL/GenBank/DDBJ databases">
        <title>Pervasive Adenine N6-methylation of Active Genes in Fungi.</title>
        <authorList>
            <consortium name="DOE Joint Genome Institute"/>
            <person name="Mondo S.J."/>
            <person name="Dannebaum R.O."/>
            <person name="Kuo R.C."/>
            <person name="Labutti K."/>
            <person name="Haridas S."/>
            <person name="Kuo A."/>
            <person name="Salamov A."/>
            <person name="Ahrendt S.R."/>
            <person name="Lipzen A."/>
            <person name="Sullivan W."/>
            <person name="Andreopoulos W.B."/>
            <person name="Clum A."/>
            <person name="Lindquist E."/>
            <person name="Daum C."/>
            <person name="Ramamoorthy G.K."/>
            <person name="Gryganskyi A."/>
            <person name="Culley D."/>
            <person name="Magnuson J.K."/>
            <person name="James T.Y."/>
            <person name="O'Malley M.A."/>
            <person name="Stajich J.E."/>
            <person name="Spatafora J.W."/>
            <person name="Visel A."/>
            <person name="Grigoriev I.V."/>
        </authorList>
    </citation>
    <scope>NUCLEOTIDE SEQUENCE [LARGE SCALE GENOMIC DNA]</scope>
    <source>
        <strain evidence="4 5">S4</strain>
    </source>
</reference>
<evidence type="ECO:0000313" key="4">
    <source>
        <dbReference type="EMBL" id="ORX65343.1"/>
    </source>
</evidence>
<dbReference type="SUPFAM" id="SSF57016">
    <property type="entry name" value="Plant lectins/antimicrobial peptides"/>
    <property type="match status" value="1"/>
</dbReference>
<dbReference type="Pfam" id="PF00187">
    <property type="entry name" value="Chitin_bind_1"/>
    <property type="match status" value="1"/>
</dbReference>
<feature type="disulfide bond" evidence="2">
    <location>
        <begin position="100"/>
        <end position="112"/>
    </location>
</feature>
<dbReference type="InterPro" id="IPR018371">
    <property type="entry name" value="Chitin-binding_1_CS"/>
</dbReference>
<comment type="caution">
    <text evidence="4">The sequence shown here is derived from an EMBL/GenBank/DDBJ whole genome shotgun (WGS) entry which is preliminary data.</text>
</comment>
<dbReference type="AlphaFoldDB" id="A0A1Y1VVW3"/>
<evidence type="ECO:0000259" key="3">
    <source>
        <dbReference type="PROSITE" id="PS50941"/>
    </source>
</evidence>
<organism evidence="4 5">
    <name type="scientific">Anaeromyces robustus</name>
    <dbReference type="NCBI Taxonomy" id="1754192"/>
    <lineage>
        <taxon>Eukaryota</taxon>
        <taxon>Fungi</taxon>
        <taxon>Fungi incertae sedis</taxon>
        <taxon>Chytridiomycota</taxon>
        <taxon>Chytridiomycota incertae sedis</taxon>
        <taxon>Neocallimastigomycetes</taxon>
        <taxon>Neocallimastigales</taxon>
        <taxon>Neocallimastigaceae</taxon>
        <taxon>Anaeromyces</taxon>
    </lineage>
</organism>
<keyword evidence="2" id="KW-1015">Disulfide bond</keyword>
<gene>
    <name evidence="4" type="ORF">BCR32DRAFT_115348</name>
</gene>